<dbReference type="InterPro" id="IPR003958">
    <property type="entry name" value="CBFA_NFYB_domain"/>
</dbReference>
<reference evidence="7" key="1">
    <citation type="submission" date="2017-02" db="UniProtKB">
        <authorList>
            <consortium name="WormBaseParasite"/>
        </authorList>
    </citation>
    <scope>IDENTIFICATION</scope>
</reference>
<dbReference type="PANTHER" id="PTHR10252:SF5">
    <property type="entry name" value="DR1-ASSOCIATED COREPRESSOR"/>
    <property type="match status" value="1"/>
</dbReference>
<evidence type="ECO:0000256" key="2">
    <source>
        <dbReference type="ARBA" id="ARBA00023242"/>
    </source>
</evidence>
<dbReference type="Pfam" id="PF00808">
    <property type="entry name" value="CBFD_NFYB_HMF"/>
    <property type="match status" value="1"/>
</dbReference>
<dbReference type="InterPro" id="IPR009072">
    <property type="entry name" value="Histone-fold"/>
</dbReference>
<protein>
    <submittedName>
        <fullName evidence="7">CBFD_NFYB_HMF domain-containing protein</fullName>
    </submittedName>
</protein>
<dbReference type="GO" id="GO:0001046">
    <property type="term" value="F:core promoter sequence-specific DNA binding"/>
    <property type="evidence" value="ECO:0007669"/>
    <property type="project" value="TreeGrafter"/>
</dbReference>
<dbReference type="EMBL" id="UZAE01012527">
    <property type="protein sequence ID" value="VDO05547.1"/>
    <property type="molecule type" value="Genomic_DNA"/>
</dbReference>
<keyword evidence="2" id="KW-0539">Nucleus</keyword>
<organism evidence="7">
    <name type="scientific">Rodentolepis nana</name>
    <name type="common">Dwarf tapeworm</name>
    <name type="synonym">Hymenolepis nana</name>
    <dbReference type="NCBI Taxonomy" id="102285"/>
    <lineage>
        <taxon>Eukaryota</taxon>
        <taxon>Metazoa</taxon>
        <taxon>Spiralia</taxon>
        <taxon>Lophotrochozoa</taxon>
        <taxon>Platyhelminthes</taxon>
        <taxon>Cestoda</taxon>
        <taxon>Eucestoda</taxon>
        <taxon>Cyclophyllidea</taxon>
        <taxon>Hymenolepididae</taxon>
        <taxon>Rodentolepis</taxon>
    </lineage>
</organism>
<dbReference type="AlphaFoldDB" id="A0A0R3TP35"/>
<dbReference type="GO" id="GO:0016251">
    <property type="term" value="F:RNA polymerase II general transcription initiation factor activity"/>
    <property type="evidence" value="ECO:0007669"/>
    <property type="project" value="TreeGrafter"/>
</dbReference>
<evidence type="ECO:0000313" key="5">
    <source>
        <dbReference type="EMBL" id="VDO05547.1"/>
    </source>
</evidence>
<evidence type="ECO:0000313" key="6">
    <source>
        <dbReference type="Proteomes" id="UP000278807"/>
    </source>
</evidence>
<proteinExistence type="predicted"/>
<gene>
    <name evidence="5" type="ORF">HNAJ_LOCUS9196</name>
</gene>
<reference evidence="5 6" key="2">
    <citation type="submission" date="2018-11" db="EMBL/GenBank/DDBJ databases">
        <authorList>
            <consortium name="Pathogen Informatics"/>
        </authorList>
    </citation>
    <scope>NUCLEOTIDE SEQUENCE [LARGE SCALE GENOMIC DNA]</scope>
</reference>
<name>A0A0R3TP35_RODNA</name>
<dbReference type="WBParaSite" id="HNAJ_0000920001-mRNA-1">
    <property type="protein sequence ID" value="HNAJ_0000920001-mRNA-1"/>
    <property type="gene ID" value="HNAJ_0000920001"/>
</dbReference>
<dbReference type="PANTHER" id="PTHR10252">
    <property type="entry name" value="HISTONE-LIKE TRANSCRIPTION FACTOR CCAAT-RELATED"/>
    <property type="match status" value="1"/>
</dbReference>
<dbReference type="STRING" id="102285.A0A0R3TP35"/>
<dbReference type="SUPFAM" id="SSF47113">
    <property type="entry name" value="Histone-fold"/>
    <property type="match status" value="1"/>
</dbReference>
<evidence type="ECO:0000313" key="7">
    <source>
        <dbReference type="WBParaSite" id="HNAJ_0000920001-mRNA-1"/>
    </source>
</evidence>
<evidence type="ECO:0000259" key="4">
    <source>
        <dbReference type="Pfam" id="PF00808"/>
    </source>
</evidence>
<feature type="domain" description="Transcription factor CBF/NF-Y/archaeal histone" evidence="4">
    <location>
        <begin position="9"/>
        <end position="70"/>
    </location>
</feature>
<dbReference type="Gene3D" id="1.10.20.10">
    <property type="entry name" value="Histone, subunit A"/>
    <property type="match status" value="1"/>
</dbReference>
<sequence>MPTKRKFSAKFPTARIKKIMQLDDEIGKLSATVPPVVSRALELFVMQLMTTAYNLTTSRSSKTILPIYLKEAIESEEVFAFLKPLVAHIATEETVDGKSKARNGTVGRKRKFEENHSAHPPFDEPGHSNGKRKYTRRKTSDAIPEGDVAEDC</sequence>
<feature type="compositionally biased region" description="Basic and acidic residues" evidence="3">
    <location>
        <begin position="111"/>
        <end position="126"/>
    </location>
</feature>
<comment type="subcellular location">
    <subcellularLocation>
        <location evidence="1">Nucleus</location>
    </subcellularLocation>
</comment>
<evidence type="ECO:0000256" key="3">
    <source>
        <dbReference type="SAM" id="MobiDB-lite"/>
    </source>
</evidence>
<evidence type="ECO:0000256" key="1">
    <source>
        <dbReference type="ARBA" id="ARBA00004123"/>
    </source>
</evidence>
<dbReference type="GO" id="GO:0017054">
    <property type="term" value="C:negative cofactor 2 complex"/>
    <property type="evidence" value="ECO:0007669"/>
    <property type="project" value="TreeGrafter"/>
</dbReference>
<dbReference type="GO" id="GO:0046982">
    <property type="term" value="F:protein heterodimerization activity"/>
    <property type="evidence" value="ECO:0007669"/>
    <property type="project" value="InterPro"/>
</dbReference>
<keyword evidence="6" id="KW-1185">Reference proteome</keyword>
<feature type="region of interest" description="Disordered" evidence="3">
    <location>
        <begin position="94"/>
        <end position="152"/>
    </location>
</feature>
<dbReference type="OrthoDB" id="653904at2759"/>
<dbReference type="Proteomes" id="UP000278807">
    <property type="component" value="Unassembled WGS sequence"/>
</dbReference>
<accession>A0A0R3TP35</accession>
<dbReference type="CDD" id="cd22906">
    <property type="entry name" value="HFD_DRAP1"/>
    <property type="match status" value="1"/>
</dbReference>
<dbReference type="InterPro" id="IPR050568">
    <property type="entry name" value="Transcr_DNA_Rep_Reg"/>
</dbReference>